<sequence length="300" mass="31721">MGRGRDLRPGPGSLTGLALVVVAEQGLQVHWGILCRGLHVTCVPVPILWTLLLHPRRPRLHPRTLGVAVEPHELRVVHVAHGDEAGLPAAGPGHGGVEISHGVGAWGRGEAETRPTLLPARLPGSCAHAGRGPILPAEAVSFPTPHLPAQVWVRARTPESTRRRVRGAMTAILGVWGESESWWVSSDFRTGTAATLIGVSRNPTPNGSENGVRVVSIPEEGHNTLRATPGALGLRPDPAPPVPSALSQCLPESWPRSCLRNQGEPLGMGPVPLPSLFIAESPSLNWTPCLPLVTCPPGLF</sequence>
<name>A0A8D2EGE0_THEGE</name>
<evidence type="ECO:0000313" key="2">
    <source>
        <dbReference type="Proteomes" id="UP000694411"/>
    </source>
</evidence>
<reference evidence="1" key="1">
    <citation type="submission" date="2018-05" db="EMBL/GenBank/DDBJ databases">
        <title>Whole genome of Theropithecus gelada.</title>
        <authorList>
            <person name="Chiou K.L."/>
            <person name="Snyder-Mackler N."/>
        </authorList>
    </citation>
    <scope>NUCLEOTIDE SEQUENCE [LARGE SCALE GENOMIC DNA]</scope>
</reference>
<accession>A0A8D2EGE0</accession>
<organism evidence="1 2">
    <name type="scientific">Theropithecus gelada</name>
    <name type="common">Gelada baboon</name>
    <dbReference type="NCBI Taxonomy" id="9565"/>
    <lineage>
        <taxon>Eukaryota</taxon>
        <taxon>Metazoa</taxon>
        <taxon>Chordata</taxon>
        <taxon>Craniata</taxon>
        <taxon>Vertebrata</taxon>
        <taxon>Euteleostomi</taxon>
        <taxon>Mammalia</taxon>
        <taxon>Eutheria</taxon>
        <taxon>Euarchontoglires</taxon>
        <taxon>Primates</taxon>
        <taxon>Haplorrhini</taxon>
        <taxon>Catarrhini</taxon>
        <taxon>Cercopithecidae</taxon>
        <taxon>Cercopithecinae</taxon>
        <taxon>Theropithecus</taxon>
    </lineage>
</organism>
<protein>
    <submittedName>
        <fullName evidence="1">Uncharacterized protein</fullName>
    </submittedName>
</protein>
<dbReference type="Proteomes" id="UP000694411">
    <property type="component" value="Chromosome 4"/>
</dbReference>
<keyword evidence="2" id="KW-1185">Reference proteome</keyword>
<dbReference type="Ensembl" id="ENSTGET00000007578.1">
    <property type="protein sequence ID" value="ENSTGEP00000006287.1"/>
    <property type="gene ID" value="ENSTGEG00000005149.1"/>
</dbReference>
<proteinExistence type="predicted"/>
<reference evidence="1" key="3">
    <citation type="submission" date="2025-09" db="UniProtKB">
        <authorList>
            <consortium name="Ensembl"/>
        </authorList>
    </citation>
    <scope>IDENTIFICATION</scope>
</reference>
<dbReference type="AlphaFoldDB" id="A0A8D2EGE0"/>
<reference evidence="1" key="2">
    <citation type="submission" date="2025-08" db="UniProtKB">
        <authorList>
            <consortium name="Ensembl"/>
        </authorList>
    </citation>
    <scope>IDENTIFICATION</scope>
</reference>
<evidence type="ECO:0000313" key="1">
    <source>
        <dbReference type="Ensembl" id="ENSTGEP00000006287.1"/>
    </source>
</evidence>